<accession>A0ABZ0INH3</accession>
<keyword evidence="1" id="KW-1133">Transmembrane helix</keyword>
<keyword evidence="3" id="KW-1185">Reference proteome</keyword>
<organism evidence="2 3">
    <name type="scientific">Imperialibacter roseus</name>
    <dbReference type="NCBI Taxonomy" id="1324217"/>
    <lineage>
        <taxon>Bacteria</taxon>
        <taxon>Pseudomonadati</taxon>
        <taxon>Bacteroidota</taxon>
        <taxon>Cytophagia</taxon>
        <taxon>Cytophagales</taxon>
        <taxon>Flammeovirgaceae</taxon>
        <taxon>Imperialibacter</taxon>
    </lineage>
</organism>
<evidence type="ECO:0000256" key="1">
    <source>
        <dbReference type="SAM" id="Phobius"/>
    </source>
</evidence>
<feature type="transmembrane region" description="Helical" evidence="1">
    <location>
        <begin position="12"/>
        <end position="35"/>
    </location>
</feature>
<feature type="transmembrane region" description="Helical" evidence="1">
    <location>
        <begin position="55"/>
        <end position="73"/>
    </location>
</feature>
<protein>
    <submittedName>
        <fullName evidence="2">Uncharacterized protein</fullName>
    </submittedName>
</protein>
<keyword evidence="1" id="KW-0812">Transmembrane</keyword>
<feature type="transmembrane region" description="Helical" evidence="1">
    <location>
        <begin position="110"/>
        <end position="129"/>
    </location>
</feature>
<feature type="transmembrane region" description="Helical" evidence="1">
    <location>
        <begin position="85"/>
        <end position="104"/>
    </location>
</feature>
<dbReference type="EMBL" id="CP136051">
    <property type="protein sequence ID" value="WOK05256.1"/>
    <property type="molecule type" value="Genomic_DNA"/>
</dbReference>
<gene>
    <name evidence="2" type="ORF">RT717_19435</name>
</gene>
<dbReference type="Proteomes" id="UP001302349">
    <property type="component" value="Chromosome"/>
</dbReference>
<keyword evidence="1" id="KW-0472">Membrane</keyword>
<sequence>MLKNINFKLAVHAMIALLSLVLVYHLTIITGLIPYEATWGGRLQNREQMLRFETVSIVVNLFILTVILIKGGYLKLKLPTMVLKVLLWAFAVLFALNTVGNLASTSVLELIIFTPLTAAAAVFCARLAIEP</sequence>
<evidence type="ECO:0000313" key="3">
    <source>
        <dbReference type="Proteomes" id="UP001302349"/>
    </source>
</evidence>
<reference evidence="2 3" key="1">
    <citation type="journal article" date="2023" name="Microbiol. Resour. Announc.">
        <title>Complete Genome Sequence of Imperialibacter roseus strain P4T.</title>
        <authorList>
            <person name="Tizabi D.R."/>
            <person name="Bachvaroff T."/>
            <person name="Hill R.T."/>
        </authorList>
    </citation>
    <scope>NUCLEOTIDE SEQUENCE [LARGE SCALE GENOMIC DNA]</scope>
    <source>
        <strain evidence="2 3">P4T</strain>
    </source>
</reference>
<proteinExistence type="predicted"/>
<name>A0ABZ0INH3_9BACT</name>
<dbReference type="RefSeq" id="WP_317488017.1">
    <property type="nucleotide sequence ID" value="NZ_CP136051.1"/>
</dbReference>
<evidence type="ECO:0000313" key="2">
    <source>
        <dbReference type="EMBL" id="WOK05256.1"/>
    </source>
</evidence>